<proteinExistence type="predicted"/>
<dbReference type="AlphaFoldDB" id="A0A9P8VZH7"/>
<accession>A0A9P8VZH7</accession>
<protein>
    <submittedName>
        <fullName evidence="2">Uncharacterized protein</fullName>
    </submittedName>
</protein>
<feature type="region of interest" description="Disordered" evidence="1">
    <location>
        <begin position="79"/>
        <end position="113"/>
    </location>
</feature>
<organism evidence="2 3">
    <name type="scientific">Thelonectria olida</name>
    <dbReference type="NCBI Taxonomy" id="1576542"/>
    <lineage>
        <taxon>Eukaryota</taxon>
        <taxon>Fungi</taxon>
        <taxon>Dikarya</taxon>
        <taxon>Ascomycota</taxon>
        <taxon>Pezizomycotina</taxon>
        <taxon>Sordariomycetes</taxon>
        <taxon>Hypocreomycetidae</taxon>
        <taxon>Hypocreales</taxon>
        <taxon>Nectriaceae</taxon>
        <taxon>Thelonectria</taxon>
    </lineage>
</organism>
<sequence>MNPALQAMLNDTKARYIKAAEQARNAKKRAEGAYEGDPMNGGNFQQWVVMNYPQLSATYNAYQSAEAAYNAALAQADPNAATAWQQEAGQERSEKSHSSDEFEKSFIIITPKA</sequence>
<gene>
    <name evidence="2" type="ORF">B0T10DRAFT_608608</name>
</gene>
<keyword evidence="3" id="KW-1185">Reference proteome</keyword>
<dbReference type="EMBL" id="JAGPYM010000018">
    <property type="protein sequence ID" value="KAH6885444.1"/>
    <property type="molecule type" value="Genomic_DNA"/>
</dbReference>
<evidence type="ECO:0000313" key="2">
    <source>
        <dbReference type="EMBL" id="KAH6885444.1"/>
    </source>
</evidence>
<reference evidence="2 3" key="1">
    <citation type="journal article" date="2021" name="Nat. Commun.">
        <title>Genetic determinants of endophytism in the Arabidopsis root mycobiome.</title>
        <authorList>
            <person name="Mesny F."/>
            <person name="Miyauchi S."/>
            <person name="Thiergart T."/>
            <person name="Pickel B."/>
            <person name="Atanasova L."/>
            <person name="Karlsson M."/>
            <person name="Huettel B."/>
            <person name="Barry K.W."/>
            <person name="Haridas S."/>
            <person name="Chen C."/>
            <person name="Bauer D."/>
            <person name="Andreopoulos W."/>
            <person name="Pangilinan J."/>
            <person name="LaButti K."/>
            <person name="Riley R."/>
            <person name="Lipzen A."/>
            <person name="Clum A."/>
            <person name="Drula E."/>
            <person name="Henrissat B."/>
            <person name="Kohler A."/>
            <person name="Grigoriev I.V."/>
            <person name="Martin F.M."/>
            <person name="Hacquard S."/>
        </authorList>
    </citation>
    <scope>NUCLEOTIDE SEQUENCE [LARGE SCALE GENOMIC DNA]</scope>
    <source>
        <strain evidence="2 3">MPI-CAGE-CH-0241</strain>
    </source>
</reference>
<evidence type="ECO:0000313" key="3">
    <source>
        <dbReference type="Proteomes" id="UP000777438"/>
    </source>
</evidence>
<evidence type="ECO:0000256" key="1">
    <source>
        <dbReference type="SAM" id="MobiDB-lite"/>
    </source>
</evidence>
<comment type="caution">
    <text evidence="2">The sequence shown here is derived from an EMBL/GenBank/DDBJ whole genome shotgun (WGS) entry which is preliminary data.</text>
</comment>
<name>A0A9P8VZH7_9HYPO</name>
<dbReference type="Proteomes" id="UP000777438">
    <property type="component" value="Unassembled WGS sequence"/>
</dbReference>
<dbReference type="OrthoDB" id="5102922at2759"/>
<feature type="compositionally biased region" description="Basic and acidic residues" evidence="1">
    <location>
        <begin position="89"/>
        <end position="104"/>
    </location>
</feature>